<reference evidence="2" key="1">
    <citation type="submission" date="2022-06" db="EMBL/GenBank/DDBJ databases">
        <title>Ornithinimicrobium HY1793.</title>
        <authorList>
            <person name="Huang Y."/>
        </authorList>
    </citation>
    <scope>NUCLEOTIDE SEQUENCE</scope>
    <source>
        <strain evidence="2">HY1793</strain>
    </source>
</reference>
<evidence type="ECO:0000313" key="3">
    <source>
        <dbReference type="Proteomes" id="UP001056455"/>
    </source>
</evidence>
<dbReference type="Proteomes" id="UP001056455">
    <property type="component" value="Chromosome"/>
</dbReference>
<evidence type="ECO:0008006" key="4">
    <source>
        <dbReference type="Google" id="ProtNLM"/>
    </source>
</evidence>
<keyword evidence="1" id="KW-1133">Transmembrane helix</keyword>
<name>A0ABY4YPH5_9MICO</name>
<evidence type="ECO:0000313" key="2">
    <source>
        <dbReference type="EMBL" id="USQ78390.1"/>
    </source>
</evidence>
<evidence type="ECO:0000256" key="1">
    <source>
        <dbReference type="SAM" id="Phobius"/>
    </source>
</evidence>
<feature type="transmembrane region" description="Helical" evidence="1">
    <location>
        <begin position="20"/>
        <end position="48"/>
    </location>
</feature>
<organism evidence="2 3">
    <name type="scientific">Ornithinimicrobium faecis</name>
    <dbReference type="NCBI Taxonomy" id="2934158"/>
    <lineage>
        <taxon>Bacteria</taxon>
        <taxon>Bacillati</taxon>
        <taxon>Actinomycetota</taxon>
        <taxon>Actinomycetes</taxon>
        <taxon>Micrococcales</taxon>
        <taxon>Ornithinimicrobiaceae</taxon>
        <taxon>Ornithinimicrobium</taxon>
    </lineage>
</organism>
<sequence>MDTNQSKSKRPDPSWNGLLVGVVIGVILSMVLDSWAWMGAGVGIGLVLSGMPLFGRRKDAGEESEQAGDR</sequence>
<gene>
    <name evidence="2" type="ORF">NF556_12115</name>
</gene>
<dbReference type="EMBL" id="CP099489">
    <property type="protein sequence ID" value="USQ78390.1"/>
    <property type="molecule type" value="Genomic_DNA"/>
</dbReference>
<proteinExistence type="predicted"/>
<protein>
    <recommendedName>
        <fullName evidence="4">Glycine zipper family protein</fullName>
    </recommendedName>
</protein>
<keyword evidence="3" id="KW-1185">Reference proteome</keyword>
<dbReference type="RefSeq" id="WP_252591188.1">
    <property type="nucleotide sequence ID" value="NZ_CP099489.1"/>
</dbReference>
<keyword evidence="1" id="KW-0812">Transmembrane</keyword>
<accession>A0ABY4YPH5</accession>
<keyword evidence="1" id="KW-0472">Membrane</keyword>